<dbReference type="AlphaFoldDB" id="A0A0J9VKI6"/>
<dbReference type="RefSeq" id="XP_018249664.1">
    <property type="nucleotide sequence ID" value="XM_018400823.1"/>
</dbReference>
<protein>
    <submittedName>
        <fullName evidence="1">Uncharacterized protein</fullName>
    </submittedName>
</protein>
<gene>
    <name evidence="1" type="ORF">FOXG_20540</name>
</gene>
<sequence length="110" mass="12188">MPIEQRKVRRFACWQGVYSPLEAIGSEVGARLKLCGGKVGKIAPRSFYTLRGFVRIPLACSATLNLQTSKLRLTKFEDQLSMEIGGWVPVEVLASDPPANLAPLHRGREH</sequence>
<dbReference type="KEGG" id="fox:FOXG_20540"/>
<proteinExistence type="predicted"/>
<dbReference type="VEuPathDB" id="FungiDB:FOXG_20540"/>
<reference evidence="1" key="2">
    <citation type="journal article" date="2010" name="Nature">
        <title>Comparative genomics reveals mobile pathogenicity chromosomes in Fusarium.</title>
        <authorList>
            <person name="Ma L.J."/>
            <person name="van der Does H.C."/>
            <person name="Borkovich K.A."/>
            <person name="Coleman J.J."/>
            <person name="Daboussi M.J."/>
            <person name="Di Pietro A."/>
            <person name="Dufresne M."/>
            <person name="Freitag M."/>
            <person name="Grabherr M."/>
            <person name="Henrissat B."/>
            <person name="Houterman P.M."/>
            <person name="Kang S."/>
            <person name="Shim W.B."/>
            <person name="Woloshuk C."/>
            <person name="Xie X."/>
            <person name="Xu J.R."/>
            <person name="Antoniw J."/>
            <person name="Baker S.E."/>
            <person name="Bluhm B.H."/>
            <person name="Breakspear A."/>
            <person name="Brown D.W."/>
            <person name="Butchko R.A."/>
            <person name="Chapman S."/>
            <person name="Coulson R."/>
            <person name="Coutinho P.M."/>
            <person name="Danchin E.G."/>
            <person name="Diener A."/>
            <person name="Gale L.R."/>
            <person name="Gardiner D.M."/>
            <person name="Goff S."/>
            <person name="Hammond-Kosack K.E."/>
            <person name="Hilburn K."/>
            <person name="Hua-Van A."/>
            <person name="Jonkers W."/>
            <person name="Kazan K."/>
            <person name="Kodira C.D."/>
            <person name="Koehrsen M."/>
            <person name="Kumar L."/>
            <person name="Lee Y.H."/>
            <person name="Li L."/>
            <person name="Manners J.M."/>
            <person name="Miranda-Saavedra D."/>
            <person name="Mukherjee M."/>
            <person name="Park G."/>
            <person name="Park J."/>
            <person name="Park S.Y."/>
            <person name="Proctor R.H."/>
            <person name="Regev A."/>
            <person name="Ruiz-Roldan M.C."/>
            <person name="Sain D."/>
            <person name="Sakthikumar S."/>
            <person name="Sykes S."/>
            <person name="Schwartz D.C."/>
            <person name="Turgeon B.G."/>
            <person name="Wapinski I."/>
            <person name="Yoder O."/>
            <person name="Young S."/>
            <person name="Zeng Q."/>
            <person name="Zhou S."/>
            <person name="Galagan J."/>
            <person name="Cuomo C.A."/>
            <person name="Kistler H.C."/>
            <person name="Rep M."/>
        </authorList>
    </citation>
    <scope>NUCLEOTIDE SEQUENCE [LARGE SCALE GENOMIC DNA]</scope>
    <source>
        <strain evidence="1">4287</strain>
    </source>
</reference>
<dbReference type="EMBL" id="DS231710">
    <property type="protein sequence ID" value="KNB11619.1"/>
    <property type="molecule type" value="Genomic_DNA"/>
</dbReference>
<evidence type="ECO:0000313" key="1">
    <source>
        <dbReference type="EMBL" id="KNB11618.1"/>
    </source>
</evidence>
<dbReference type="GeneID" id="28961246"/>
<dbReference type="EMBL" id="DS231710">
    <property type="protein sequence ID" value="KNB11618.1"/>
    <property type="molecule type" value="Genomic_DNA"/>
</dbReference>
<name>A0A0J9VKI6_FUSO4</name>
<accession>A0A0J9VKI6</accession>
<evidence type="ECO:0000313" key="2">
    <source>
        <dbReference type="Proteomes" id="UP000009097"/>
    </source>
</evidence>
<reference evidence="1" key="1">
    <citation type="submission" date="2007-04" db="EMBL/GenBank/DDBJ databases">
        <authorList>
            <consortium name="The Broad Institute Genome Sequencing Platform"/>
            <person name="Birren B."/>
            <person name="Lander E."/>
            <person name="Galagan J."/>
            <person name="Nusbaum C."/>
            <person name="Devon K."/>
            <person name="Ma L.-J."/>
            <person name="Jaffe D."/>
            <person name="Butler J."/>
            <person name="Alvarez P."/>
            <person name="Gnerre S."/>
            <person name="Grabherr M."/>
            <person name="Kleber M."/>
            <person name="Mauceli E."/>
            <person name="Brockman W."/>
            <person name="MacCallum I.A."/>
            <person name="Young S."/>
            <person name="LaButti K."/>
            <person name="DeCaprio D."/>
            <person name="Crawford M."/>
            <person name="Koehrsen M."/>
            <person name="Engels R."/>
            <person name="Montgomery P."/>
            <person name="Pearson M."/>
            <person name="Howarth C."/>
            <person name="Larson L."/>
            <person name="White J."/>
            <person name="O'Leary S."/>
            <person name="Kodira C."/>
            <person name="Zeng Q."/>
            <person name="Yandava C."/>
            <person name="Alvarado L."/>
            <person name="Kistler C."/>
            <person name="Shim W.-B."/>
            <person name="Kang S."/>
            <person name="Woloshuk C."/>
        </authorList>
    </citation>
    <scope>NUCLEOTIDE SEQUENCE</scope>
    <source>
        <strain evidence="1">4287</strain>
    </source>
</reference>
<dbReference type="RefSeq" id="XP_018249663.1">
    <property type="nucleotide sequence ID" value="XM_018400822.1"/>
</dbReference>
<dbReference type="Proteomes" id="UP000009097">
    <property type="component" value="Unassembled WGS sequence"/>
</dbReference>
<organism evidence="1 2">
    <name type="scientific">Fusarium oxysporum f. sp. lycopersici (strain 4287 / CBS 123668 / FGSC 9935 / NRRL 34936)</name>
    <name type="common">Fusarium vascular wilt of tomato</name>
    <dbReference type="NCBI Taxonomy" id="426428"/>
    <lineage>
        <taxon>Eukaryota</taxon>
        <taxon>Fungi</taxon>
        <taxon>Dikarya</taxon>
        <taxon>Ascomycota</taxon>
        <taxon>Pezizomycotina</taxon>
        <taxon>Sordariomycetes</taxon>
        <taxon>Hypocreomycetidae</taxon>
        <taxon>Hypocreales</taxon>
        <taxon>Nectriaceae</taxon>
        <taxon>Fusarium</taxon>
        <taxon>Fusarium oxysporum species complex</taxon>
    </lineage>
</organism>